<evidence type="ECO:0000313" key="3">
    <source>
        <dbReference type="Proteomes" id="UP000478183"/>
    </source>
</evidence>
<feature type="transmembrane region" description="Helical" evidence="1">
    <location>
        <begin position="360"/>
        <end position="382"/>
    </location>
</feature>
<feature type="transmembrane region" description="Helical" evidence="1">
    <location>
        <begin position="463"/>
        <end position="481"/>
    </location>
</feature>
<reference evidence="2 3" key="1">
    <citation type="submission" date="2019-11" db="EMBL/GenBank/DDBJ databases">
        <authorList>
            <person name="Dong K."/>
        </authorList>
    </citation>
    <scope>NUCLEOTIDE SEQUENCE [LARGE SCALE GENOMIC DNA]</scope>
    <source>
        <strain evidence="2 3">NBRC 111993</strain>
    </source>
</reference>
<dbReference type="InterPro" id="IPR001036">
    <property type="entry name" value="Acrflvin-R"/>
</dbReference>
<evidence type="ECO:0000313" key="2">
    <source>
        <dbReference type="EMBL" id="MTH77045.1"/>
    </source>
</evidence>
<dbReference type="GO" id="GO:0005886">
    <property type="term" value="C:plasma membrane"/>
    <property type="evidence" value="ECO:0007669"/>
    <property type="project" value="TreeGrafter"/>
</dbReference>
<dbReference type="Gene3D" id="1.20.1640.10">
    <property type="entry name" value="Multidrug efflux transporter AcrB transmembrane domain"/>
    <property type="match status" value="2"/>
</dbReference>
<dbReference type="OrthoDB" id="174266at2"/>
<dbReference type="EMBL" id="WMIE01000001">
    <property type="protein sequence ID" value="MTH77045.1"/>
    <property type="molecule type" value="Genomic_DNA"/>
</dbReference>
<dbReference type="PANTHER" id="PTHR32063">
    <property type="match status" value="1"/>
</dbReference>
<feature type="transmembrane region" description="Helical" evidence="1">
    <location>
        <begin position="431"/>
        <end position="451"/>
    </location>
</feature>
<dbReference type="InterPro" id="IPR027463">
    <property type="entry name" value="AcrB_DN_DC_subdom"/>
</dbReference>
<dbReference type="SUPFAM" id="SSF82714">
    <property type="entry name" value="Multidrug efflux transporter AcrB TolC docking domain, DN and DC subdomains"/>
    <property type="match status" value="2"/>
</dbReference>
<feature type="transmembrane region" description="Helical" evidence="1">
    <location>
        <begin position="989"/>
        <end position="1011"/>
    </location>
</feature>
<keyword evidence="1" id="KW-0812">Transmembrane</keyword>
<dbReference type="Gene3D" id="3.30.70.1440">
    <property type="entry name" value="Multidrug efflux transporter AcrB pore domain"/>
    <property type="match status" value="1"/>
</dbReference>
<evidence type="ECO:0000256" key="1">
    <source>
        <dbReference type="SAM" id="Phobius"/>
    </source>
</evidence>
<feature type="transmembrane region" description="Helical" evidence="1">
    <location>
        <begin position="12"/>
        <end position="32"/>
    </location>
</feature>
<dbReference type="GO" id="GO:0042910">
    <property type="term" value="F:xenobiotic transmembrane transporter activity"/>
    <property type="evidence" value="ECO:0007669"/>
    <property type="project" value="TreeGrafter"/>
</dbReference>
<dbReference type="SUPFAM" id="SSF82693">
    <property type="entry name" value="Multidrug efflux transporter AcrB pore domain, PN1, PN2, PC1 and PC2 subdomains"/>
    <property type="match status" value="3"/>
</dbReference>
<dbReference type="Proteomes" id="UP000478183">
    <property type="component" value="Unassembled WGS sequence"/>
</dbReference>
<protein>
    <submittedName>
        <fullName evidence="2">MMPL family transporter</fullName>
    </submittedName>
</protein>
<dbReference type="RefSeq" id="WP_155094364.1">
    <property type="nucleotide sequence ID" value="NZ_WMIE01000001.1"/>
</dbReference>
<dbReference type="Gene3D" id="3.30.2090.10">
    <property type="entry name" value="Multidrug efflux transporter AcrB TolC docking domain, DN and DC subdomains"/>
    <property type="match status" value="2"/>
</dbReference>
<dbReference type="AlphaFoldDB" id="A0A6L6J792"/>
<dbReference type="Gene3D" id="3.30.70.1320">
    <property type="entry name" value="Multidrug efflux transporter AcrB pore domain like"/>
    <property type="match status" value="1"/>
</dbReference>
<comment type="caution">
    <text evidence="2">The sequence shown here is derived from an EMBL/GenBank/DDBJ whole genome shotgun (WGS) entry which is preliminary data.</text>
</comment>
<organism evidence="2 3">
    <name type="scientific">Paracoccus aestuariivivens</name>
    <dbReference type="NCBI Taxonomy" id="1820333"/>
    <lineage>
        <taxon>Bacteria</taxon>
        <taxon>Pseudomonadati</taxon>
        <taxon>Pseudomonadota</taxon>
        <taxon>Alphaproteobacteria</taxon>
        <taxon>Rhodobacterales</taxon>
        <taxon>Paracoccaceae</taxon>
        <taxon>Paracoccus</taxon>
    </lineage>
</organism>
<proteinExistence type="predicted"/>
<sequence length="1029" mass="108068">MFLTRISIAQPVFATMVMIAISVFGLAAWRVLPIDRFPPVDFPIVAVMTPWSGASPSAVESEISVPIEDALGTLAGIDEVSSTSSQGHSTVVLRFTLDTDSGQAAEDVRDRLSSVLPDLPADADPPQVVRFNPLDDPVLSLALSSPSQPADALTRLAEDVILPAITAVKGVGSAALVGGADRHVELRLDPDRLQEHGLGVAEVIAAVRAGNALSQAGSLVEGATTRLVQLNAEARTIRELEALVIARPGGAPVYLRDVATVVESTADPESLAFHGGSAALAVDVTRVEGANVVAVADGVEKVISELASVGRIGDAQIKVITNSATEIEATYATLLSTLTEGMALAVAIVFLFLNSWRSTVITALILPISFLGTLAVMVLLGFSLNMLSMLALTLSVGILIDDAIVVRENITRHLHMGRDHARAAAEGTQEIGMAVVATTLALCAVFLPLAFMDGIVGRLFMQFGVTVAVAVLISLFISFTLDPMLSSVWHDPDSRLGAHQGWFGSCIARFDHAFDVLARIYERLLLWSLTWRKTTMALAFATFAGSLALIPRIGVEFLPATDESRITVTLETATGSSKDYTALKAQQIIALLEALPEVAGTYTTVAAGNDGADNEAAITVTLVDPADRAASAEEMTSRLRYLQQQVPGIVATVSASGGFGPDDAPITLNIAGKDGAEIARTARMVGDVVAAIPGTADVRLSSTDAQPLVNFTLLRDAASDLGATADMSGDALRAMVNGSEISDLRRPDGTVDPIVIRLPKALRQNPEMLMDLPVARGAGVPVTLREIALREDGVGPTRIERLDRSRVITVTAQLDGRVLGDVMAEVRATLDGIDLPDGVSVGMGGDADLMGDTIVSMTVALIMAVVFVYLVLASQFASFLQPLAIMASLPLALSGVVLGLLTAGSTLNLYSMIGVVTLMGLVVKNAILLVDNANQYRRAGLALQPALLKAGVTRFRPIMMTTLAMIFGMLPLALAVHPGSEQSASMAQAVIGGLVSSTLLTLVVVPVALVWTGRFSDRSQGYPYRTAAR</sequence>
<dbReference type="PANTHER" id="PTHR32063:SF0">
    <property type="entry name" value="SWARMING MOTILITY PROTEIN SWRC"/>
    <property type="match status" value="1"/>
</dbReference>
<dbReference type="Gene3D" id="3.30.70.1430">
    <property type="entry name" value="Multidrug efflux transporter AcrB pore domain"/>
    <property type="match status" value="2"/>
</dbReference>
<feature type="transmembrane region" description="Helical" evidence="1">
    <location>
        <begin position="958"/>
        <end position="977"/>
    </location>
</feature>
<feature type="transmembrane region" description="Helical" evidence="1">
    <location>
        <begin position="854"/>
        <end position="872"/>
    </location>
</feature>
<gene>
    <name evidence="2" type="ORF">GL286_04795</name>
</gene>
<dbReference type="PRINTS" id="PR00702">
    <property type="entry name" value="ACRIFLAVINRP"/>
</dbReference>
<dbReference type="SUPFAM" id="SSF82866">
    <property type="entry name" value="Multidrug efflux transporter AcrB transmembrane domain"/>
    <property type="match status" value="2"/>
</dbReference>
<name>A0A6L6J792_9RHOB</name>
<accession>A0A6L6J792</accession>
<feature type="transmembrane region" description="Helical" evidence="1">
    <location>
        <begin position="331"/>
        <end position="353"/>
    </location>
</feature>
<keyword evidence="1" id="KW-0472">Membrane</keyword>
<feature type="transmembrane region" description="Helical" evidence="1">
    <location>
        <begin position="884"/>
        <end position="903"/>
    </location>
</feature>
<feature type="transmembrane region" description="Helical" evidence="1">
    <location>
        <begin position="909"/>
        <end position="930"/>
    </location>
</feature>
<dbReference type="Pfam" id="PF00873">
    <property type="entry name" value="ACR_tran"/>
    <property type="match status" value="1"/>
</dbReference>
<keyword evidence="1" id="KW-1133">Transmembrane helix</keyword>
<keyword evidence="3" id="KW-1185">Reference proteome</keyword>